<reference evidence="10 11" key="1">
    <citation type="submission" date="2017-10" db="EMBL/GenBank/DDBJ databases">
        <title>Bifidobacterium genomics.</title>
        <authorList>
            <person name="Lugli G.A."/>
            <person name="Milani C."/>
            <person name="Mancabelli L."/>
        </authorList>
    </citation>
    <scope>NUCLEOTIDE SEQUENCE [LARGE SCALE GENOMIC DNA]</scope>
    <source>
        <strain evidence="10 11">1460B</strain>
    </source>
</reference>
<dbReference type="EMBL" id="PCHJ01000016">
    <property type="protein sequence ID" value="PKV09076.1"/>
    <property type="molecule type" value="Genomic_DNA"/>
</dbReference>
<dbReference type="Pfam" id="PF00254">
    <property type="entry name" value="FKBP_C"/>
    <property type="match status" value="1"/>
</dbReference>
<evidence type="ECO:0000256" key="7">
    <source>
        <dbReference type="SAM" id="MobiDB-lite"/>
    </source>
</evidence>
<sequence>MTIIAKQSGSKRLLGAVIALALCLGLSACGGNSDGDGHSGDTMQGVSASGKLGSKPDISFKTPFKVENQTHQVIQKGDGEVIRDGDRVCTRSLALDAKTGKVINSTWDKSSPECSIVISKKSIPAYYDTFKGLKVNSTVAVGIDESGSGSSSQATSSYIMALTFVSRSKNLTRAQGQKVTDLPSDLPKISLDDKGKPSLDLNGYQPKGGLVVQPLIKGKGAKVGQHQSVSANYTGWLASDGKQFDSSWDRGQASDFSLDQVVKGWQQGLAGQTVGSQVLLIVPPDLGYGSQQQQKIPANSTLIFVVDILAAY</sequence>
<organism evidence="10 11">
    <name type="scientific">Bifidobacterium asteroides</name>
    <dbReference type="NCBI Taxonomy" id="1684"/>
    <lineage>
        <taxon>Bacteria</taxon>
        <taxon>Bacillati</taxon>
        <taxon>Actinomycetota</taxon>
        <taxon>Actinomycetes</taxon>
        <taxon>Bifidobacteriales</taxon>
        <taxon>Bifidobacteriaceae</taxon>
        <taxon>Bifidobacterium</taxon>
    </lineage>
</organism>
<feature type="chain" id="PRO_5038530923" description="Peptidyl-prolyl cis-trans isomerase" evidence="8">
    <location>
        <begin position="29"/>
        <end position="312"/>
    </location>
</feature>
<name>A0A2N3R9P8_9BIFI</name>
<feature type="region of interest" description="Disordered" evidence="7">
    <location>
        <begin position="175"/>
        <end position="198"/>
    </location>
</feature>
<dbReference type="PANTHER" id="PTHR43811:SF19">
    <property type="entry name" value="39 KDA FK506-BINDING NUCLEAR PROTEIN"/>
    <property type="match status" value="1"/>
</dbReference>
<dbReference type="PROSITE" id="PS51257">
    <property type="entry name" value="PROKAR_LIPOPROTEIN"/>
    <property type="match status" value="1"/>
</dbReference>
<evidence type="ECO:0000256" key="3">
    <source>
        <dbReference type="ARBA" id="ARBA00023110"/>
    </source>
</evidence>
<comment type="similarity">
    <text evidence="2 6">Belongs to the FKBP-type PPIase family.</text>
</comment>
<dbReference type="PROSITE" id="PS50059">
    <property type="entry name" value="FKBP_PPIASE"/>
    <property type="match status" value="1"/>
</dbReference>
<evidence type="ECO:0000256" key="1">
    <source>
        <dbReference type="ARBA" id="ARBA00000971"/>
    </source>
</evidence>
<evidence type="ECO:0000256" key="4">
    <source>
        <dbReference type="ARBA" id="ARBA00023235"/>
    </source>
</evidence>
<feature type="domain" description="PPIase FKBP-type" evidence="9">
    <location>
        <begin position="226"/>
        <end position="312"/>
    </location>
</feature>
<evidence type="ECO:0000256" key="8">
    <source>
        <dbReference type="SAM" id="SignalP"/>
    </source>
</evidence>
<keyword evidence="3 5" id="KW-0697">Rotamase</keyword>
<protein>
    <recommendedName>
        <fullName evidence="6">Peptidyl-prolyl cis-trans isomerase</fullName>
        <ecNumber evidence="6">5.2.1.8</ecNumber>
    </recommendedName>
</protein>
<dbReference type="InterPro" id="IPR001179">
    <property type="entry name" value="PPIase_FKBP_dom"/>
</dbReference>
<dbReference type="Proteomes" id="UP000233731">
    <property type="component" value="Unassembled WGS sequence"/>
</dbReference>
<dbReference type="AlphaFoldDB" id="A0A2N3R9P8"/>
<dbReference type="RefSeq" id="WP_180335457.1">
    <property type="nucleotide sequence ID" value="NZ_PCHJ01000016.1"/>
</dbReference>
<evidence type="ECO:0000313" key="10">
    <source>
        <dbReference type="EMBL" id="PKV09076.1"/>
    </source>
</evidence>
<evidence type="ECO:0000256" key="2">
    <source>
        <dbReference type="ARBA" id="ARBA00006577"/>
    </source>
</evidence>
<dbReference type="GO" id="GO:0003755">
    <property type="term" value="F:peptidyl-prolyl cis-trans isomerase activity"/>
    <property type="evidence" value="ECO:0007669"/>
    <property type="project" value="UniProtKB-UniRule"/>
</dbReference>
<dbReference type="InterPro" id="IPR046357">
    <property type="entry name" value="PPIase_dom_sf"/>
</dbReference>
<evidence type="ECO:0000256" key="5">
    <source>
        <dbReference type="PROSITE-ProRule" id="PRU00277"/>
    </source>
</evidence>
<keyword evidence="4 5" id="KW-0413">Isomerase</keyword>
<comment type="caution">
    <text evidence="10">The sequence shown here is derived from an EMBL/GenBank/DDBJ whole genome shotgun (WGS) entry which is preliminary data.</text>
</comment>
<dbReference type="EC" id="5.2.1.8" evidence="6"/>
<dbReference type="SUPFAM" id="SSF54534">
    <property type="entry name" value="FKBP-like"/>
    <property type="match status" value="1"/>
</dbReference>
<evidence type="ECO:0000259" key="9">
    <source>
        <dbReference type="PROSITE" id="PS50059"/>
    </source>
</evidence>
<feature type="signal peptide" evidence="8">
    <location>
        <begin position="1"/>
        <end position="28"/>
    </location>
</feature>
<proteinExistence type="inferred from homology"/>
<evidence type="ECO:0000313" key="11">
    <source>
        <dbReference type="Proteomes" id="UP000233731"/>
    </source>
</evidence>
<accession>A0A2N3R9P8</accession>
<comment type="catalytic activity">
    <reaction evidence="1 5 6">
        <text>[protein]-peptidylproline (omega=180) = [protein]-peptidylproline (omega=0)</text>
        <dbReference type="Rhea" id="RHEA:16237"/>
        <dbReference type="Rhea" id="RHEA-COMP:10747"/>
        <dbReference type="Rhea" id="RHEA-COMP:10748"/>
        <dbReference type="ChEBI" id="CHEBI:83833"/>
        <dbReference type="ChEBI" id="CHEBI:83834"/>
        <dbReference type="EC" id="5.2.1.8"/>
    </reaction>
</comment>
<keyword evidence="8" id="KW-0732">Signal</keyword>
<gene>
    <name evidence="10" type="ORF">CQR44_1394</name>
</gene>
<evidence type="ECO:0000256" key="6">
    <source>
        <dbReference type="RuleBase" id="RU003915"/>
    </source>
</evidence>
<dbReference type="Gene3D" id="3.10.50.40">
    <property type="match status" value="1"/>
</dbReference>
<dbReference type="PANTHER" id="PTHR43811">
    <property type="entry name" value="FKBP-TYPE PEPTIDYL-PROLYL CIS-TRANS ISOMERASE FKPA"/>
    <property type="match status" value="1"/>
</dbReference>